<dbReference type="RefSeq" id="WP_169384585.1">
    <property type="nucleotide sequence ID" value="NZ_JAAXLA010000074.1"/>
</dbReference>
<dbReference type="EMBL" id="JAAXLA010000074">
    <property type="protein sequence ID" value="NMI01125.1"/>
    <property type="molecule type" value="Genomic_DNA"/>
</dbReference>
<evidence type="ECO:0000256" key="1">
    <source>
        <dbReference type="SAM" id="MobiDB-lite"/>
    </source>
</evidence>
<protein>
    <submittedName>
        <fullName evidence="3">Nuclear transport factor 2 family protein</fullName>
    </submittedName>
</protein>
<organism evidence="3 4">
    <name type="scientific">Pseudonocardia acidicola</name>
    <dbReference type="NCBI Taxonomy" id="2724939"/>
    <lineage>
        <taxon>Bacteria</taxon>
        <taxon>Bacillati</taxon>
        <taxon>Actinomycetota</taxon>
        <taxon>Actinomycetes</taxon>
        <taxon>Pseudonocardiales</taxon>
        <taxon>Pseudonocardiaceae</taxon>
        <taxon>Pseudonocardia</taxon>
    </lineage>
</organism>
<sequence length="204" mass="23523">MTMSPEEIERNVRELRDRQEILDCLMRYSRGVDRLDRDLLLSVYHEDAIDDHGMFVGDREEFADWVVGMHGSTHLSHQHCLFNHTCELDGDVAHTETYYMFCGMNREGTPLAMSGGRYVDRFERRDGRWAIAARVCVRDWAPLDTQPDPEDPSTMTAIRHALPPAVLEFMRTGPLPTRDRRDPSYDRPLRIDPDRVAGGHALRG</sequence>
<dbReference type="Gene3D" id="3.10.450.50">
    <property type="match status" value="1"/>
</dbReference>
<evidence type="ECO:0000313" key="3">
    <source>
        <dbReference type="EMBL" id="NMI01125.1"/>
    </source>
</evidence>
<feature type="compositionally biased region" description="Basic and acidic residues" evidence="1">
    <location>
        <begin position="177"/>
        <end position="197"/>
    </location>
</feature>
<feature type="domain" description="SnoaL-like" evidence="2">
    <location>
        <begin position="13"/>
        <end position="134"/>
    </location>
</feature>
<keyword evidence="4" id="KW-1185">Reference proteome</keyword>
<proteinExistence type="predicted"/>
<dbReference type="InterPro" id="IPR037401">
    <property type="entry name" value="SnoaL-like"/>
</dbReference>
<name>A0ABX1SHR9_9PSEU</name>
<gene>
    <name evidence="3" type="ORF">HF526_28055</name>
</gene>
<comment type="caution">
    <text evidence="3">The sequence shown here is derived from an EMBL/GenBank/DDBJ whole genome shotgun (WGS) entry which is preliminary data.</text>
</comment>
<accession>A0ABX1SHR9</accession>
<dbReference type="Proteomes" id="UP000820669">
    <property type="component" value="Unassembled WGS sequence"/>
</dbReference>
<evidence type="ECO:0000259" key="2">
    <source>
        <dbReference type="Pfam" id="PF13577"/>
    </source>
</evidence>
<reference evidence="3 4" key="1">
    <citation type="submission" date="2020-04" db="EMBL/GenBank/DDBJ databases">
        <authorList>
            <person name="Klaysubun C."/>
            <person name="Duangmal K."/>
            <person name="Lipun K."/>
        </authorList>
    </citation>
    <scope>NUCLEOTIDE SEQUENCE [LARGE SCALE GENOMIC DNA]</scope>
    <source>
        <strain evidence="3 4">K10HN5</strain>
    </source>
</reference>
<dbReference type="Pfam" id="PF13577">
    <property type="entry name" value="SnoaL_4"/>
    <property type="match status" value="1"/>
</dbReference>
<dbReference type="SUPFAM" id="SSF54427">
    <property type="entry name" value="NTF2-like"/>
    <property type="match status" value="1"/>
</dbReference>
<feature type="region of interest" description="Disordered" evidence="1">
    <location>
        <begin position="171"/>
        <end position="204"/>
    </location>
</feature>
<dbReference type="InterPro" id="IPR032710">
    <property type="entry name" value="NTF2-like_dom_sf"/>
</dbReference>
<dbReference type="CDD" id="cd00531">
    <property type="entry name" value="NTF2_like"/>
    <property type="match status" value="1"/>
</dbReference>
<evidence type="ECO:0000313" key="4">
    <source>
        <dbReference type="Proteomes" id="UP000820669"/>
    </source>
</evidence>